<proteinExistence type="inferred from homology"/>
<evidence type="ECO:0000313" key="14">
    <source>
        <dbReference type="Proteomes" id="UP000813463"/>
    </source>
</evidence>
<dbReference type="PANTHER" id="PTHR24282:SF255">
    <property type="entry name" value="CYTOCHROME P450 72A11-RELATED"/>
    <property type="match status" value="1"/>
</dbReference>
<keyword evidence="10 13" id="KW-0472">Membrane</keyword>
<evidence type="ECO:0000256" key="3">
    <source>
        <dbReference type="ARBA" id="ARBA00022617"/>
    </source>
</evidence>
<feature type="binding site" description="axial binding residue" evidence="11">
    <location>
        <position position="458"/>
    </location>
    <ligand>
        <name>heme</name>
        <dbReference type="ChEBI" id="CHEBI:30413"/>
    </ligand>
    <ligandPart>
        <name>Fe</name>
        <dbReference type="ChEBI" id="CHEBI:18248"/>
    </ligandPart>
</feature>
<dbReference type="AlphaFoldDB" id="A0A9R0II07"/>
<accession>A0A9R0II07</accession>
<evidence type="ECO:0000256" key="7">
    <source>
        <dbReference type="ARBA" id="ARBA00023002"/>
    </source>
</evidence>
<dbReference type="GO" id="GO:0004497">
    <property type="term" value="F:monooxygenase activity"/>
    <property type="evidence" value="ECO:0000318"/>
    <property type="project" value="GO_Central"/>
</dbReference>
<sequence length="510" mass="58545">MTASSVLLSVVCIIVLTVLIKVVNWVWLKPRKMEKLLKQQGFSGTSYKFLFGDLKEYTSLRAEALKIPMTVFSNDYFPRVEPFRHQLASKFGNDFFLWFGPIPIIQISKPEMIKEALTKTEEIRKVKLNPIFDKLIPGVVSYEGEKWAKHRKLINPAFHVEKLKLMLPAFRDSCEEIINRWELIVAERGSGEIDVYPDIMQLSADVISRAAFGSNYEEGQKIFELLKEQTDLALVIVQSVYFPGLRFIPTPRNRRFKKIEDQIRGLLRAIINNRKKEIDAGVAVKADLLGILMGSNSKEIQQDEMSLEEVIDECKLFYFAGQETTSALLVWTLILLSKHQDWQARAREEVCERFGNNVPDFEGLNHLKTMNMILYEVLRLYPPAVQMTRSIHKDTNLASLLVPSGAIITFYMQHVHRDQEVWGDDAEEFKPERFAEGIVKATKGNTSFFPFGWGPRICIGEKFALTEAKMAISMILQHFSFELSPSYVHAPKTIMFLQPQHGAQIILHKL</sequence>
<dbReference type="InterPro" id="IPR001128">
    <property type="entry name" value="Cyt_P450"/>
</dbReference>
<dbReference type="InterPro" id="IPR017972">
    <property type="entry name" value="Cyt_P450_CS"/>
</dbReference>
<dbReference type="Gene3D" id="1.10.630.10">
    <property type="entry name" value="Cytochrome P450"/>
    <property type="match status" value="1"/>
</dbReference>
<protein>
    <submittedName>
        <fullName evidence="15">Cytochrome P450 CYP72A219-like</fullName>
    </submittedName>
</protein>
<dbReference type="RefSeq" id="XP_021848479.2">
    <property type="nucleotide sequence ID" value="XM_021992787.2"/>
</dbReference>
<dbReference type="Proteomes" id="UP000813463">
    <property type="component" value="Chromosome 5"/>
</dbReference>
<evidence type="ECO:0000256" key="13">
    <source>
        <dbReference type="SAM" id="Phobius"/>
    </source>
</evidence>
<keyword evidence="3 11" id="KW-0349">Heme</keyword>
<organism evidence="14 15">
    <name type="scientific">Spinacia oleracea</name>
    <name type="common">Spinach</name>
    <dbReference type="NCBI Taxonomy" id="3562"/>
    <lineage>
        <taxon>Eukaryota</taxon>
        <taxon>Viridiplantae</taxon>
        <taxon>Streptophyta</taxon>
        <taxon>Embryophyta</taxon>
        <taxon>Tracheophyta</taxon>
        <taxon>Spermatophyta</taxon>
        <taxon>Magnoliopsida</taxon>
        <taxon>eudicotyledons</taxon>
        <taxon>Gunneridae</taxon>
        <taxon>Pentapetalae</taxon>
        <taxon>Caryophyllales</taxon>
        <taxon>Chenopodiaceae</taxon>
        <taxon>Chenopodioideae</taxon>
        <taxon>Anserineae</taxon>
        <taxon>Spinacia</taxon>
    </lineage>
</organism>
<reference evidence="15" key="2">
    <citation type="submission" date="2025-08" db="UniProtKB">
        <authorList>
            <consortium name="RefSeq"/>
        </authorList>
    </citation>
    <scope>IDENTIFICATION</scope>
    <source>
        <tissue evidence="15">Leaf</tissue>
    </source>
</reference>
<evidence type="ECO:0000256" key="4">
    <source>
        <dbReference type="ARBA" id="ARBA00022692"/>
    </source>
</evidence>
<dbReference type="PRINTS" id="PR00385">
    <property type="entry name" value="P450"/>
</dbReference>
<keyword evidence="8 11" id="KW-0408">Iron</keyword>
<keyword evidence="6 13" id="KW-1133">Transmembrane helix</keyword>
<keyword evidence="9 12" id="KW-0503">Monooxygenase</keyword>
<dbReference type="Pfam" id="PF00067">
    <property type="entry name" value="p450"/>
    <property type="match status" value="1"/>
</dbReference>
<evidence type="ECO:0000256" key="2">
    <source>
        <dbReference type="ARBA" id="ARBA00010617"/>
    </source>
</evidence>
<keyword evidence="7 12" id="KW-0560">Oxidoreductase</keyword>
<name>A0A9R0II07_SPIOL</name>
<dbReference type="InterPro" id="IPR036396">
    <property type="entry name" value="Cyt_P450_sf"/>
</dbReference>
<gene>
    <name evidence="15" type="primary">LOC110788144</name>
</gene>
<evidence type="ECO:0000313" key="15">
    <source>
        <dbReference type="RefSeq" id="XP_021848479.2"/>
    </source>
</evidence>
<evidence type="ECO:0000256" key="8">
    <source>
        <dbReference type="ARBA" id="ARBA00023004"/>
    </source>
</evidence>
<evidence type="ECO:0000256" key="6">
    <source>
        <dbReference type="ARBA" id="ARBA00022989"/>
    </source>
</evidence>
<feature type="transmembrane region" description="Helical" evidence="13">
    <location>
        <begin position="6"/>
        <end position="28"/>
    </location>
</feature>
<dbReference type="KEGG" id="soe:110788144"/>
<dbReference type="PRINTS" id="PR00463">
    <property type="entry name" value="EP450I"/>
</dbReference>
<dbReference type="InterPro" id="IPR050665">
    <property type="entry name" value="Cytochrome_P450_Monooxygen"/>
</dbReference>
<comment type="cofactor">
    <cofactor evidence="11">
        <name>heme</name>
        <dbReference type="ChEBI" id="CHEBI:30413"/>
    </cofactor>
</comment>
<comment type="subcellular location">
    <subcellularLocation>
        <location evidence="1">Membrane</location>
    </subcellularLocation>
</comment>
<evidence type="ECO:0000256" key="10">
    <source>
        <dbReference type="ARBA" id="ARBA00023136"/>
    </source>
</evidence>
<evidence type="ECO:0000256" key="5">
    <source>
        <dbReference type="ARBA" id="ARBA00022723"/>
    </source>
</evidence>
<dbReference type="InterPro" id="IPR002401">
    <property type="entry name" value="Cyt_P450_E_grp-I"/>
</dbReference>
<evidence type="ECO:0000256" key="9">
    <source>
        <dbReference type="ARBA" id="ARBA00023033"/>
    </source>
</evidence>
<dbReference type="GO" id="GO:0016705">
    <property type="term" value="F:oxidoreductase activity, acting on paired donors, with incorporation or reduction of molecular oxygen"/>
    <property type="evidence" value="ECO:0007669"/>
    <property type="project" value="InterPro"/>
</dbReference>
<dbReference type="GO" id="GO:0020037">
    <property type="term" value="F:heme binding"/>
    <property type="evidence" value="ECO:0007669"/>
    <property type="project" value="InterPro"/>
</dbReference>
<reference evidence="14" key="1">
    <citation type="journal article" date="2021" name="Nat. Commun.">
        <title>Genomic analyses provide insights into spinach domestication and the genetic basis of agronomic traits.</title>
        <authorList>
            <person name="Cai X."/>
            <person name="Sun X."/>
            <person name="Xu C."/>
            <person name="Sun H."/>
            <person name="Wang X."/>
            <person name="Ge C."/>
            <person name="Zhang Z."/>
            <person name="Wang Q."/>
            <person name="Fei Z."/>
            <person name="Jiao C."/>
            <person name="Wang Q."/>
        </authorList>
    </citation>
    <scope>NUCLEOTIDE SEQUENCE [LARGE SCALE GENOMIC DNA]</scope>
    <source>
        <strain evidence="14">cv. Varoflay</strain>
    </source>
</reference>
<comment type="similarity">
    <text evidence="2 12">Belongs to the cytochrome P450 family.</text>
</comment>
<keyword evidence="5 11" id="KW-0479">Metal-binding</keyword>
<evidence type="ECO:0000256" key="12">
    <source>
        <dbReference type="RuleBase" id="RU000461"/>
    </source>
</evidence>
<dbReference type="GO" id="GO:0016020">
    <property type="term" value="C:membrane"/>
    <property type="evidence" value="ECO:0007669"/>
    <property type="project" value="UniProtKB-SubCell"/>
</dbReference>
<keyword evidence="4 13" id="KW-0812">Transmembrane</keyword>
<dbReference type="PANTHER" id="PTHR24282">
    <property type="entry name" value="CYTOCHROME P450 FAMILY MEMBER"/>
    <property type="match status" value="1"/>
</dbReference>
<keyword evidence="14" id="KW-1185">Reference proteome</keyword>
<evidence type="ECO:0000256" key="1">
    <source>
        <dbReference type="ARBA" id="ARBA00004370"/>
    </source>
</evidence>
<dbReference type="SUPFAM" id="SSF48264">
    <property type="entry name" value="Cytochrome P450"/>
    <property type="match status" value="1"/>
</dbReference>
<dbReference type="GeneID" id="110788144"/>
<dbReference type="GO" id="GO:0005506">
    <property type="term" value="F:iron ion binding"/>
    <property type="evidence" value="ECO:0007669"/>
    <property type="project" value="InterPro"/>
</dbReference>
<dbReference type="PROSITE" id="PS00086">
    <property type="entry name" value="CYTOCHROME_P450"/>
    <property type="match status" value="1"/>
</dbReference>
<evidence type="ECO:0000256" key="11">
    <source>
        <dbReference type="PIRSR" id="PIRSR602401-1"/>
    </source>
</evidence>